<accession>A0ABX8CWR9</accession>
<organism evidence="2 3">
    <name type="scientific">Nocardia tengchongensis</name>
    <dbReference type="NCBI Taxonomy" id="2055889"/>
    <lineage>
        <taxon>Bacteria</taxon>
        <taxon>Bacillati</taxon>
        <taxon>Actinomycetota</taxon>
        <taxon>Actinomycetes</taxon>
        <taxon>Mycobacteriales</taxon>
        <taxon>Nocardiaceae</taxon>
        <taxon>Nocardia</taxon>
    </lineage>
</organism>
<sequence length="161" mass="16255">MTTHTHPSRRIGRGIAGLAVSLAAVATGSPTAAADVQVFWVATATSPYYAGTDYLLYASTTQGAGARWVIFSDNGACIGGARTDAVPGYTPMVGMTWIPSTAGRHILTADDGQTTKSITVDVKPTQAGTTPQTPPTPTGCGKLQQLLTTGSGTGSSAIGLG</sequence>
<evidence type="ECO:0000256" key="1">
    <source>
        <dbReference type="SAM" id="SignalP"/>
    </source>
</evidence>
<dbReference type="Proteomes" id="UP000683310">
    <property type="component" value="Chromosome"/>
</dbReference>
<protein>
    <recommendedName>
        <fullName evidence="4">Ig-like domain-containing protein</fullName>
    </recommendedName>
</protein>
<reference evidence="2 3" key="1">
    <citation type="submission" date="2021-04" db="EMBL/GenBank/DDBJ databases">
        <title>Nocardia tengchongensis.</title>
        <authorList>
            <person name="Zhuang k."/>
            <person name="Ran Y."/>
            <person name="Li W."/>
        </authorList>
    </citation>
    <scope>NUCLEOTIDE SEQUENCE [LARGE SCALE GENOMIC DNA]</scope>
    <source>
        <strain evidence="2 3">CFH S0057</strain>
    </source>
</reference>
<evidence type="ECO:0000313" key="3">
    <source>
        <dbReference type="Proteomes" id="UP000683310"/>
    </source>
</evidence>
<keyword evidence="1" id="KW-0732">Signal</keyword>
<proteinExistence type="predicted"/>
<name>A0ABX8CWR9_9NOCA</name>
<evidence type="ECO:0008006" key="4">
    <source>
        <dbReference type="Google" id="ProtNLM"/>
    </source>
</evidence>
<feature type="chain" id="PRO_5046916972" description="Ig-like domain-containing protein" evidence="1">
    <location>
        <begin position="34"/>
        <end position="161"/>
    </location>
</feature>
<evidence type="ECO:0000313" key="2">
    <source>
        <dbReference type="EMBL" id="QVI24332.1"/>
    </source>
</evidence>
<keyword evidence="3" id="KW-1185">Reference proteome</keyword>
<dbReference type="EMBL" id="CP074371">
    <property type="protein sequence ID" value="QVI24332.1"/>
    <property type="molecule type" value="Genomic_DNA"/>
</dbReference>
<gene>
    <name evidence="2" type="ORF">KHQ06_17155</name>
</gene>
<feature type="signal peptide" evidence="1">
    <location>
        <begin position="1"/>
        <end position="33"/>
    </location>
</feature>